<dbReference type="PROSITE" id="PS50011">
    <property type="entry name" value="PROTEIN_KINASE_DOM"/>
    <property type="match status" value="1"/>
</dbReference>
<comment type="catalytic activity">
    <reaction evidence="16">
        <text>L-threonyl-[protein] + ATP = O-phospho-L-threonyl-[protein] + ADP + H(+)</text>
        <dbReference type="Rhea" id="RHEA:46608"/>
        <dbReference type="Rhea" id="RHEA-COMP:11060"/>
        <dbReference type="Rhea" id="RHEA-COMP:11605"/>
        <dbReference type="ChEBI" id="CHEBI:15378"/>
        <dbReference type="ChEBI" id="CHEBI:30013"/>
        <dbReference type="ChEBI" id="CHEBI:30616"/>
        <dbReference type="ChEBI" id="CHEBI:61977"/>
        <dbReference type="ChEBI" id="CHEBI:456216"/>
        <dbReference type="EC" id="2.7.11.1"/>
    </reaction>
</comment>
<dbReference type="FunFam" id="1.10.510.10:FF:000108">
    <property type="entry name" value="L-type lectin-domain containing receptor kinase S.4"/>
    <property type="match status" value="1"/>
</dbReference>
<evidence type="ECO:0000256" key="13">
    <source>
        <dbReference type="ARBA" id="ARBA00022989"/>
    </source>
</evidence>
<evidence type="ECO:0000256" key="7">
    <source>
        <dbReference type="ARBA" id="ARBA00022692"/>
    </source>
</evidence>
<evidence type="ECO:0000256" key="10">
    <source>
        <dbReference type="ARBA" id="ARBA00022741"/>
    </source>
</evidence>
<protein>
    <recommendedName>
        <fullName evidence="4">non-specific serine/threonine protein kinase</fullName>
        <ecNumber evidence="4">2.7.11.1</ecNumber>
    </recommendedName>
</protein>
<evidence type="ECO:0000256" key="8">
    <source>
        <dbReference type="ARBA" id="ARBA00022729"/>
    </source>
</evidence>
<keyword evidence="11" id="KW-0418">Kinase</keyword>
<keyword evidence="14 19" id="KW-0472">Membrane</keyword>
<dbReference type="GO" id="GO:0016020">
    <property type="term" value="C:membrane"/>
    <property type="evidence" value="ECO:0007669"/>
    <property type="project" value="UniProtKB-SubCell"/>
</dbReference>
<dbReference type="InterPro" id="IPR013320">
    <property type="entry name" value="ConA-like_dom_sf"/>
</dbReference>
<dbReference type="AlphaFoldDB" id="A0A8D9FWK4"/>
<keyword evidence="10 18" id="KW-0547">Nucleotide-binding</keyword>
<dbReference type="PANTHER" id="PTHR27007">
    <property type="match status" value="1"/>
</dbReference>
<dbReference type="FunFam" id="3.30.200.20:FF:000178">
    <property type="entry name" value="serine/threonine-protein kinase PBS1-like"/>
    <property type="match status" value="1"/>
</dbReference>
<comment type="similarity">
    <text evidence="3">In the C-terminal section; belongs to the protein kinase superfamily. Ser/Thr protein kinase family.</text>
</comment>
<feature type="signal peptide" evidence="20">
    <location>
        <begin position="1"/>
        <end position="24"/>
    </location>
</feature>
<dbReference type="PROSITE" id="PS00108">
    <property type="entry name" value="PROTEIN_KINASE_ST"/>
    <property type="match status" value="1"/>
</dbReference>
<dbReference type="Pfam" id="PF00069">
    <property type="entry name" value="Pkinase"/>
    <property type="match status" value="1"/>
</dbReference>
<keyword evidence="9" id="KW-0430">Lectin</keyword>
<dbReference type="InterPro" id="IPR000719">
    <property type="entry name" value="Prot_kinase_dom"/>
</dbReference>
<keyword evidence="6" id="KW-0808">Transferase</keyword>
<dbReference type="EC" id="2.7.11.1" evidence="4"/>
<sequence>MFVKLLTIVFFFFSLLSQLLKSSSQSVNNFTYNGFHLPLTLISIQGKATVTPNGLLKLTHSTMYMTGHAFYNQPIRFKDSPNSTVSSFSTTFVFAIIPQVWVDYDGLTNQIDVTMAPFNHDKPIKPLVSTVRDLSSILLQDMFVGFSASTGAVVSQHFILGWSFQVKGKAPPLDLQTLPKLPELQSKRKGIPPLTAFYFAVTLLALLFFLSLLLREFVKFIFRRKIKFVEEKEEEELEDWETEFTKNRVKFKDLYSATEGFKEKDVLGSGGFGSVYKGVMPNTKKEIAVKRVSNESKQGLKEFVSEIVTIGRMSHRNLVPLLGYCRREKELLLVYDYMPNGSLDKYLHNSPEVTLDWKQRIKVIKGVASALFYLHEDWEQVVIHRDIKSSNVLLDAEYNGRLGDFGLARLCGHGTDPQTSHVAGTWGYLAPDHMRTGKTTTATDVFSFGVLLLEVACGRRPIEVHKKSGETVLLVDWVFGFWSEGNILDAKDPNLGIEFDQREVEMVLKLGFWCSHFNPEARPTMRQVLHYLSGDSMLPDFSPLDLRGSEMMLGTHHGLSMTGIGMFTGESSMVDSVLSGGR</sequence>
<reference evidence="22 23" key="1">
    <citation type="submission" date="2021-07" db="EMBL/GenBank/DDBJ databases">
        <authorList>
            <consortium name="Genoscope - CEA"/>
            <person name="William W."/>
        </authorList>
    </citation>
    <scope>NUCLEOTIDE SEQUENCE [LARGE SCALE GENOMIC DNA]</scope>
</reference>
<evidence type="ECO:0000256" key="15">
    <source>
        <dbReference type="ARBA" id="ARBA00023170"/>
    </source>
</evidence>
<evidence type="ECO:0000256" key="17">
    <source>
        <dbReference type="ARBA" id="ARBA00048679"/>
    </source>
</evidence>
<dbReference type="PROSITE" id="PS00107">
    <property type="entry name" value="PROTEIN_KINASE_ATP"/>
    <property type="match status" value="1"/>
</dbReference>
<evidence type="ECO:0000256" key="14">
    <source>
        <dbReference type="ARBA" id="ARBA00023136"/>
    </source>
</evidence>
<dbReference type="CDD" id="cd06899">
    <property type="entry name" value="lectin_legume_LecRK_Arcelin_ConA"/>
    <property type="match status" value="1"/>
</dbReference>
<accession>A0A8D9FWK4</accession>
<keyword evidence="7 19" id="KW-0812">Transmembrane</keyword>
<evidence type="ECO:0000259" key="21">
    <source>
        <dbReference type="PROSITE" id="PS50011"/>
    </source>
</evidence>
<feature type="domain" description="Protein kinase" evidence="21">
    <location>
        <begin position="261"/>
        <end position="538"/>
    </location>
</feature>
<dbReference type="InterPro" id="IPR001220">
    <property type="entry name" value="Legume_lectin_dom"/>
</dbReference>
<dbReference type="Pfam" id="PF00139">
    <property type="entry name" value="Lectin_legB"/>
    <property type="match status" value="2"/>
</dbReference>
<dbReference type="SUPFAM" id="SSF49899">
    <property type="entry name" value="Concanavalin A-like lectins/glucanases"/>
    <property type="match status" value="1"/>
</dbReference>
<proteinExistence type="inferred from homology"/>
<evidence type="ECO:0000256" key="3">
    <source>
        <dbReference type="ARBA" id="ARBA00010217"/>
    </source>
</evidence>
<keyword evidence="15" id="KW-0675">Receptor</keyword>
<dbReference type="SUPFAM" id="SSF56112">
    <property type="entry name" value="Protein kinase-like (PK-like)"/>
    <property type="match status" value="1"/>
</dbReference>
<evidence type="ECO:0000256" key="16">
    <source>
        <dbReference type="ARBA" id="ARBA00047899"/>
    </source>
</evidence>
<evidence type="ECO:0000313" key="23">
    <source>
        <dbReference type="Proteomes" id="UP000694005"/>
    </source>
</evidence>
<evidence type="ECO:0000256" key="19">
    <source>
        <dbReference type="SAM" id="Phobius"/>
    </source>
</evidence>
<feature type="binding site" evidence="18">
    <location>
        <position position="290"/>
    </location>
    <ligand>
        <name>ATP</name>
        <dbReference type="ChEBI" id="CHEBI:30616"/>
    </ligand>
</feature>
<evidence type="ECO:0000256" key="4">
    <source>
        <dbReference type="ARBA" id="ARBA00012513"/>
    </source>
</evidence>
<dbReference type="Gene3D" id="2.60.120.200">
    <property type="match status" value="2"/>
</dbReference>
<evidence type="ECO:0000313" key="22">
    <source>
        <dbReference type="EMBL" id="CAG7859709.1"/>
    </source>
</evidence>
<keyword evidence="13 19" id="KW-1133">Transmembrane helix</keyword>
<dbReference type="EMBL" id="LS974625">
    <property type="protein sequence ID" value="CAG7859709.1"/>
    <property type="molecule type" value="Genomic_DNA"/>
</dbReference>
<dbReference type="InterPro" id="IPR008271">
    <property type="entry name" value="Ser/Thr_kinase_AS"/>
</dbReference>
<dbReference type="Gramene" id="A09p01760.2_BraZ1">
    <property type="protein sequence ID" value="A09p01760.2_BraZ1.CDS"/>
    <property type="gene ID" value="A09g01760.2_BraZ1"/>
</dbReference>
<feature type="transmembrane region" description="Helical" evidence="19">
    <location>
        <begin position="196"/>
        <end position="218"/>
    </location>
</feature>
<dbReference type="InterPro" id="IPR017441">
    <property type="entry name" value="Protein_kinase_ATP_BS"/>
</dbReference>
<dbReference type="CDD" id="cd14066">
    <property type="entry name" value="STKc_IRAK"/>
    <property type="match status" value="1"/>
</dbReference>
<organism evidence="22 23">
    <name type="scientific">Brassica campestris</name>
    <name type="common">Field mustard</name>
    <dbReference type="NCBI Taxonomy" id="3711"/>
    <lineage>
        <taxon>Eukaryota</taxon>
        <taxon>Viridiplantae</taxon>
        <taxon>Streptophyta</taxon>
        <taxon>Embryophyta</taxon>
        <taxon>Tracheophyta</taxon>
        <taxon>Spermatophyta</taxon>
        <taxon>Magnoliopsida</taxon>
        <taxon>eudicotyledons</taxon>
        <taxon>Gunneridae</taxon>
        <taxon>Pentapetalae</taxon>
        <taxon>rosids</taxon>
        <taxon>malvids</taxon>
        <taxon>Brassicales</taxon>
        <taxon>Brassicaceae</taxon>
        <taxon>Brassiceae</taxon>
        <taxon>Brassica</taxon>
    </lineage>
</organism>
<comment type="catalytic activity">
    <reaction evidence="17">
        <text>L-seryl-[protein] + ATP = O-phospho-L-seryl-[protein] + ADP + H(+)</text>
        <dbReference type="Rhea" id="RHEA:17989"/>
        <dbReference type="Rhea" id="RHEA-COMP:9863"/>
        <dbReference type="Rhea" id="RHEA-COMP:11604"/>
        <dbReference type="ChEBI" id="CHEBI:15378"/>
        <dbReference type="ChEBI" id="CHEBI:29999"/>
        <dbReference type="ChEBI" id="CHEBI:30616"/>
        <dbReference type="ChEBI" id="CHEBI:83421"/>
        <dbReference type="ChEBI" id="CHEBI:456216"/>
        <dbReference type="EC" id="2.7.11.1"/>
    </reaction>
</comment>
<feature type="chain" id="PRO_5034822967" description="non-specific serine/threonine protein kinase" evidence="20">
    <location>
        <begin position="25"/>
        <end position="582"/>
    </location>
</feature>
<keyword evidence="8 20" id="KW-0732">Signal</keyword>
<name>A0A8D9FWK4_BRACM</name>
<evidence type="ECO:0000256" key="18">
    <source>
        <dbReference type="PROSITE-ProRule" id="PRU10141"/>
    </source>
</evidence>
<evidence type="ECO:0000256" key="6">
    <source>
        <dbReference type="ARBA" id="ARBA00022679"/>
    </source>
</evidence>
<dbReference type="GO" id="GO:0005524">
    <property type="term" value="F:ATP binding"/>
    <property type="evidence" value="ECO:0007669"/>
    <property type="project" value="UniProtKB-UniRule"/>
</dbReference>
<comment type="similarity">
    <text evidence="2">In the N-terminal section; belongs to the leguminous lectin family.</text>
</comment>
<evidence type="ECO:0000256" key="1">
    <source>
        <dbReference type="ARBA" id="ARBA00004479"/>
    </source>
</evidence>
<evidence type="ECO:0000256" key="2">
    <source>
        <dbReference type="ARBA" id="ARBA00008536"/>
    </source>
</evidence>
<dbReference type="Proteomes" id="UP000694005">
    <property type="component" value="Chromosome A09"/>
</dbReference>
<keyword evidence="5" id="KW-0723">Serine/threonine-protein kinase</keyword>
<dbReference type="GO" id="GO:0030246">
    <property type="term" value="F:carbohydrate binding"/>
    <property type="evidence" value="ECO:0007669"/>
    <property type="project" value="UniProtKB-KW"/>
</dbReference>
<evidence type="ECO:0000256" key="12">
    <source>
        <dbReference type="ARBA" id="ARBA00022840"/>
    </source>
</evidence>
<dbReference type="InterPro" id="IPR011009">
    <property type="entry name" value="Kinase-like_dom_sf"/>
</dbReference>
<keyword evidence="12 18" id="KW-0067">ATP-binding</keyword>
<evidence type="ECO:0000256" key="5">
    <source>
        <dbReference type="ARBA" id="ARBA00022527"/>
    </source>
</evidence>
<dbReference type="SMART" id="SM00220">
    <property type="entry name" value="S_TKc"/>
    <property type="match status" value="1"/>
</dbReference>
<gene>
    <name evidence="22" type="ORF">BRAPAZ1V2_A09P01760.2</name>
</gene>
<dbReference type="Gene3D" id="3.30.200.20">
    <property type="entry name" value="Phosphorylase Kinase, domain 1"/>
    <property type="match status" value="1"/>
</dbReference>
<evidence type="ECO:0000256" key="9">
    <source>
        <dbReference type="ARBA" id="ARBA00022734"/>
    </source>
</evidence>
<dbReference type="InterPro" id="IPR050528">
    <property type="entry name" value="L-type_Lectin-RKs"/>
</dbReference>
<evidence type="ECO:0000256" key="11">
    <source>
        <dbReference type="ARBA" id="ARBA00022777"/>
    </source>
</evidence>
<dbReference type="Gene3D" id="1.10.510.10">
    <property type="entry name" value="Transferase(Phosphotransferase) domain 1"/>
    <property type="match status" value="1"/>
</dbReference>
<dbReference type="GO" id="GO:0004674">
    <property type="term" value="F:protein serine/threonine kinase activity"/>
    <property type="evidence" value="ECO:0007669"/>
    <property type="project" value="UniProtKB-KW"/>
</dbReference>
<evidence type="ECO:0000256" key="20">
    <source>
        <dbReference type="SAM" id="SignalP"/>
    </source>
</evidence>
<comment type="subcellular location">
    <subcellularLocation>
        <location evidence="1">Membrane</location>
        <topology evidence="1">Single-pass type I membrane protein</topology>
    </subcellularLocation>
</comment>